<dbReference type="EMBL" id="JBJQOH010000001">
    <property type="protein sequence ID" value="KAL3702531.1"/>
    <property type="molecule type" value="Genomic_DNA"/>
</dbReference>
<organism evidence="1 2">
    <name type="scientific">Riccia sorocarpa</name>
    <dbReference type="NCBI Taxonomy" id="122646"/>
    <lineage>
        <taxon>Eukaryota</taxon>
        <taxon>Viridiplantae</taxon>
        <taxon>Streptophyta</taxon>
        <taxon>Embryophyta</taxon>
        <taxon>Marchantiophyta</taxon>
        <taxon>Marchantiopsida</taxon>
        <taxon>Marchantiidae</taxon>
        <taxon>Marchantiales</taxon>
        <taxon>Ricciaceae</taxon>
        <taxon>Riccia</taxon>
    </lineage>
</organism>
<gene>
    <name evidence="1" type="ORF">R1sor_020553</name>
</gene>
<evidence type="ECO:0000313" key="1">
    <source>
        <dbReference type="EMBL" id="KAL3702531.1"/>
    </source>
</evidence>
<comment type="caution">
    <text evidence="1">The sequence shown here is derived from an EMBL/GenBank/DDBJ whole genome shotgun (WGS) entry which is preliminary data.</text>
</comment>
<dbReference type="AlphaFoldDB" id="A0ABD3IGF5"/>
<accession>A0ABD3IGF5</accession>
<keyword evidence="2" id="KW-1185">Reference proteome</keyword>
<reference evidence="1 2" key="1">
    <citation type="submission" date="2024-09" db="EMBL/GenBank/DDBJ databases">
        <title>Chromosome-scale assembly of Riccia sorocarpa.</title>
        <authorList>
            <person name="Paukszto L."/>
        </authorList>
    </citation>
    <scope>NUCLEOTIDE SEQUENCE [LARGE SCALE GENOMIC DNA]</scope>
    <source>
        <strain evidence="1">LP-2024</strain>
        <tissue evidence="1">Aerial parts of the thallus</tissue>
    </source>
</reference>
<sequence length="211" mass="23651">MLRLTGLSVWCKLDFDTRLVRHFAEVASVQIRLKQAVVVDRSQLMVSNSPSSIDAHVMEDDEYKWTPKYAADSVQRLIGLNDEQRTILENHLNEDDEDALLVLRVNPEWIAIHGQAAADGVTDDIARYLVGEQRRRDKAGKRWIFHFELSSDIDKCKSFVLATHPQAFSLSPEAVAAGFVGANTIPLAFAAVVHKVGVRQDDAARSGFFYL</sequence>
<dbReference type="Proteomes" id="UP001633002">
    <property type="component" value="Unassembled WGS sequence"/>
</dbReference>
<evidence type="ECO:0000313" key="2">
    <source>
        <dbReference type="Proteomes" id="UP001633002"/>
    </source>
</evidence>
<name>A0ABD3IGF5_9MARC</name>
<protein>
    <submittedName>
        <fullName evidence="1">Uncharacterized protein</fullName>
    </submittedName>
</protein>
<proteinExistence type="predicted"/>